<evidence type="ECO:0000313" key="4">
    <source>
        <dbReference type="WBParaSite" id="NBR_0000653901-mRNA-1"/>
    </source>
</evidence>
<dbReference type="EMBL" id="UYSL01019807">
    <property type="protein sequence ID" value="VDL70129.1"/>
    <property type="molecule type" value="Genomic_DNA"/>
</dbReference>
<feature type="compositionally biased region" description="Polar residues" evidence="1">
    <location>
        <begin position="82"/>
        <end position="92"/>
    </location>
</feature>
<sequence>MSSNSQLPLTDRAQNARYMQTCMAGRGGMPGIDMSTQTTTAQRTDFGQQTGTKYHNMPTQTRLLSQESQTETDQILRREADTQTWADDNISPTAVKKERSHVEPQQEETNVDKGRRESPVEKEFEYADLGEVAEKEEGEGSVNT</sequence>
<evidence type="ECO:0000313" key="3">
    <source>
        <dbReference type="Proteomes" id="UP000271162"/>
    </source>
</evidence>
<reference evidence="4" key="1">
    <citation type="submission" date="2017-02" db="UniProtKB">
        <authorList>
            <consortium name="WormBaseParasite"/>
        </authorList>
    </citation>
    <scope>IDENTIFICATION</scope>
</reference>
<gene>
    <name evidence="2" type="ORF">NBR_LOCUS6540</name>
</gene>
<dbReference type="WBParaSite" id="NBR_0000653901-mRNA-1">
    <property type="protein sequence ID" value="NBR_0000653901-mRNA-1"/>
    <property type="gene ID" value="NBR_0000653901"/>
</dbReference>
<reference evidence="2 3" key="2">
    <citation type="submission" date="2018-11" db="EMBL/GenBank/DDBJ databases">
        <authorList>
            <consortium name="Pathogen Informatics"/>
        </authorList>
    </citation>
    <scope>NUCLEOTIDE SEQUENCE [LARGE SCALE GENOMIC DNA]</scope>
</reference>
<feature type="compositionally biased region" description="Acidic residues" evidence="1">
    <location>
        <begin position="134"/>
        <end position="144"/>
    </location>
</feature>
<evidence type="ECO:0000313" key="2">
    <source>
        <dbReference type="EMBL" id="VDL70129.1"/>
    </source>
</evidence>
<feature type="compositionally biased region" description="Basic and acidic residues" evidence="1">
    <location>
        <begin position="95"/>
        <end position="125"/>
    </location>
</feature>
<proteinExistence type="predicted"/>
<dbReference type="Proteomes" id="UP000271162">
    <property type="component" value="Unassembled WGS sequence"/>
</dbReference>
<keyword evidence="3" id="KW-1185">Reference proteome</keyword>
<organism evidence="4">
    <name type="scientific">Nippostrongylus brasiliensis</name>
    <name type="common">Rat hookworm</name>
    <dbReference type="NCBI Taxonomy" id="27835"/>
    <lineage>
        <taxon>Eukaryota</taxon>
        <taxon>Metazoa</taxon>
        <taxon>Ecdysozoa</taxon>
        <taxon>Nematoda</taxon>
        <taxon>Chromadorea</taxon>
        <taxon>Rhabditida</taxon>
        <taxon>Rhabditina</taxon>
        <taxon>Rhabditomorpha</taxon>
        <taxon>Strongyloidea</taxon>
        <taxon>Heligmosomidae</taxon>
        <taxon>Nippostrongylus</taxon>
    </lineage>
</organism>
<dbReference type="AlphaFoldDB" id="A0A0N4XUX0"/>
<feature type="region of interest" description="Disordered" evidence="1">
    <location>
        <begin position="47"/>
        <end position="144"/>
    </location>
</feature>
<feature type="compositionally biased region" description="Polar residues" evidence="1">
    <location>
        <begin position="47"/>
        <end position="73"/>
    </location>
</feature>
<name>A0A0N4XUX0_NIPBR</name>
<accession>A0A0N4XUX0</accession>
<protein>
    <submittedName>
        <fullName evidence="2 4">Uncharacterized protein</fullName>
    </submittedName>
</protein>
<evidence type="ECO:0000256" key="1">
    <source>
        <dbReference type="SAM" id="MobiDB-lite"/>
    </source>
</evidence>